<feature type="domain" description="Retrotransposon gag" evidence="1">
    <location>
        <begin position="69"/>
        <end position="162"/>
    </location>
</feature>
<sequence>MMQTLKENMLIALEVRSPRFDERSNQPRLGYIPKLKFPKFDGSNLRQWIKKCCKYFVFCKIPDKQKVDLASLNMVDKAENWVSSYLINRTAVDWNDFVIDVNSRFKDESGINVVEEFNKLQQTNSLEDYIDEFEKVKSSMLQNSYVLPEKHLMESFVGGLKPGIRPFVRAF</sequence>
<dbReference type="Proteomes" id="UP000008311">
    <property type="component" value="Unassembled WGS sequence"/>
</dbReference>
<organism evidence="2 3">
    <name type="scientific">Ricinus communis</name>
    <name type="common">Castor bean</name>
    <dbReference type="NCBI Taxonomy" id="3988"/>
    <lineage>
        <taxon>Eukaryota</taxon>
        <taxon>Viridiplantae</taxon>
        <taxon>Streptophyta</taxon>
        <taxon>Embryophyta</taxon>
        <taxon>Tracheophyta</taxon>
        <taxon>Spermatophyta</taxon>
        <taxon>Magnoliopsida</taxon>
        <taxon>eudicotyledons</taxon>
        <taxon>Gunneridae</taxon>
        <taxon>Pentapetalae</taxon>
        <taxon>rosids</taxon>
        <taxon>fabids</taxon>
        <taxon>Malpighiales</taxon>
        <taxon>Euphorbiaceae</taxon>
        <taxon>Acalyphoideae</taxon>
        <taxon>Acalypheae</taxon>
        <taxon>Ricinus</taxon>
    </lineage>
</organism>
<dbReference type="EMBL" id="EQ973790">
    <property type="protein sequence ID" value="EEF47316.1"/>
    <property type="molecule type" value="Genomic_DNA"/>
</dbReference>
<dbReference type="eggNOG" id="KOG0017">
    <property type="taxonomic scope" value="Eukaryota"/>
</dbReference>
<evidence type="ECO:0000313" key="3">
    <source>
        <dbReference type="Proteomes" id="UP000008311"/>
    </source>
</evidence>
<dbReference type="InterPro" id="IPR005162">
    <property type="entry name" value="Retrotrans_gag_dom"/>
</dbReference>
<protein>
    <recommendedName>
        <fullName evidence="1">Retrotransposon gag domain-containing protein</fullName>
    </recommendedName>
</protein>
<keyword evidence="3" id="KW-1185">Reference proteome</keyword>
<proteinExistence type="predicted"/>
<evidence type="ECO:0000313" key="2">
    <source>
        <dbReference type="EMBL" id="EEF47316.1"/>
    </source>
</evidence>
<reference evidence="3" key="1">
    <citation type="journal article" date="2010" name="Nat. Biotechnol.">
        <title>Draft genome sequence of the oilseed species Ricinus communis.</title>
        <authorList>
            <person name="Chan A.P."/>
            <person name="Crabtree J."/>
            <person name="Zhao Q."/>
            <person name="Lorenzi H."/>
            <person name="Orvis J."/>
            <person name="Puiu D."/>
            <person name="Melake-Berhan A."/>
            <person name="Jones K.M."/>
            <person name="Redman J."/>
            <person name="Chen G."/>
            <person name="Cahoon E.B."/>
            <person name="Gedil M."/>
            <person name="Stanke M."/>
            <person name="Haas B.J."/>
            <person name="Wortman J.R."/>
            <person name="Fraser-Liggett C.M."/>
            <person name="Ravel J."/>
            <person name="Rabinowicz P.D."/>
        </authorList>
    </citation>
    <scope>NUCLEOTIDE SEQUENCE [LARGE SCALE GENOMIC DNA]</scope>
    <source>
        <strain evidence="3">cv. Hale</strain>
    </source>
</reference>
<dbReference type="AlphaFoldDB" id="B9RNJ3"/>
<dbReference type="InParanoid" id="B9RNJ3"/>
<dbReference type="Pfam" id="PF03732">
    <property type="entry name" value="Retrotrans_gag"/>
    <property type="match status" value="1"/>
</dbReference>
<dbReference type="PANTHER" id="PTHR33223:SF6">
    <property type="entry name" value="CCHC-TYPE DOMAIN-CONTAINING PROTEIN"/>
    <property type="match status" value="1"/>
</dbReference>
<gene>
    <name evidence="2" type="ORF">RCOM_1348350</name>
</gene>
<accession>B9RNJ3</accession>
<dbReference type="PANTHER" id="PTHR33223">
    <property type="entry name" value="CCHC-TYPE DOMAIN-CONTAINING PROTEIN"/>
    <property type="match status" value="1"/>
</dbReference>
<evidence type="ECO:0000259" key="1">
    <source>
        <dbReference type="Pfam" id="PF03732"/>
    </source>
</evidence>
<name>B9RNJ3_RICCO</name>